<dbReference type="AlphaFoldDB" id="A0A813S026"/>
<dbReference type="PANTHER" id="PTHR12062">
    <property type="entry name" value="N-ACETYLGLUCOSAMINYLTRANSFERASE VI"/>
    <property type="match status" value="1"/>
</dbReference>
<accession>A0A813S026</accession>
<dbReference type="Proteomes" id="UP000681722">
    <property type="component" value="Unassembled WGS sequence"/>
</dbReference>
<dbReference type="GO" id="GO:0005795">
    <property type="term" value="C:Golgi stack"/>
    <property type="evidence" value="ECO:0007669"/>
    <property type="project" value="TreeGrafter"/>
</dbReference>
<evidence type="ECO:0000256" key="5">
    <source>
        <dbReference type="SAM" id="Phobius"/>
    </source>
</evidence>
<dbReference type="GO" id="GO:0006487">
    <property type="term" value="P:protein N-linked glycosylation"/>
    <property type="evidence" value="ECO:0007669"/>
    <property type="project" value="TreeGrafter"/>
</dbReference>
<evidence type="ECO:0000256" key="2">
    <source>
        <dbReference type="ARBA" id="ARBA00022676"/>
    </source>
</evidence>
<dbReference type="Proteomes" id="UP000663829">
    <property type="component" value="Unassembled WGS sequence"/>
</dbReference>
<dbReference type="Pfam" id="PF04666">
    <property type="entry name" value="MGAT4_cons"/>
    <property type="match status" value="1"/>
</dbReference>
<evidence type="ECO:0000313" key="10">
    <source>
        <dbReference type="Proteomes" id="UP000663829"/>
    </source>
</evidence>
<evidence type="ECO:0000313" key="8">
    <source>
        <dbReference type="EMBL" id="CAF0789446.1"/>
    </source>
</evidence>
<comment type="caution">
    <text evidence="8">The sequence shown here is derived from an EMBL/GenBank/DDBJ whole genome shotgun (WGS) entry which is preliminary data.</text>
</comment>
<evidence type="ECO:0000256" key="1">
    <source>
        <dbReference type="ARBA" id="ARBA00004922"/>
    </source>
</evidence>
<comment type="pathway">
    <text evidence="1">Protein modification; protein glycosylation.</text>
</comment>
<dbReference type="GO" id="GO:0005783">
    <property type="term" value="C:endoplasmic reticulum"/>
    <property type="evidence" value="ECO:0007669"/>
    <property type="project" value="TreeGrafter"/>
</dbReference>
<evidence type="ECO:0000256" key="3">
    <source>
        <dbReference type="ARBA" id="ARBA00022679"/>
    </source>
</evidence>
<dbReference type="EMBL" id="CAJNOQ010000339">
    <property type="protein sequence ID" value="CAF0789446.1"/>
    <property type="molecule type" value="Genomic_DNA"/>
</dbReference>
<keyword evidence="2" id="KW-0328">Glycosyltransferase</keyword>
<keyword evidence="3" id="KW-0808">Transferase</keyword>
<dbReference type="InterPro" id="IPR057279">
    <property type="entry name" value="MGAT4"/>
</dbReference>
<keyword evidence="5" id="KW-1133">Transmembrane helix</keyword>
<reference evidence="8" key="1">
    <citation type="submission" date="2021-02" db="EMBL/GenBank/DDBJ databases">
        <authorList>
            <person name="Nowell W R."/>
        </authorList>
    </citation>
    <scope>NUCLEOTIDE SEQUENCE</scope>
</reference>
<organism evidence="8 10">
    <name type="scientific">Didymodactylos carnosus</name>
    <dbReference type="NCBI Taxonomy" id="1234261"/>
    <lineage>
        <taxon>Eukaryota</taxon>
        <taxon>Metazoa</taxon>
        <taxon>Spiralia</taxon>
        <taxon>Gnathifera</taxon>
        <taxon>Rotifera</taxon>
        <taxon>Eurotatoria</taxon>
        <taxon>Bdelloidea</taxon>
        <taxon>Philodinida</taxon>
        <taxon>Philodinidae</taxon>
        <taxon>Didymodactylos</taxon>
    </lineage>
</organism>
<proteinExistence type="predicted"/>
<sequence>MRCTNRYGAVGAVIFTLIALLLVLNQKHKSESETRQIINTFQRRLDYVSKLNTDNLQQLNIVKQQNFRLLRTLNSIKSCKQTQEQQRRNSTSLYEQHNDTNSTEQQFELNVIETSQNGFRLPSGLSYLKHLNGKTDLLSPQFRRTSNTNKQHINSNYTMIIGIPTVKREKQSYLIETVKSLIDNLNENELKQILIVCFIAEPYNIEYVRTTSQEIEKLYFEYIESGLLEIVAPPSEYYPDLENLKLTLNDNSDRVKWRTKQNYDFSYLMMYGLSRGKYYMQLEDDVITKPNYVHTIETFIAQQNTQDWFLLEFSSLGFIGKLFHTSDLDALVNFFLLFAADKPIDWLVDYYMDTKYCHFEADRISCTRTKALYRMRFKPSLFQHIGVFSSLKGKIQKLKDKDFGKNVKLFKGHENPQTVSIETTLKQYDKYSLINAYAGQNFFWALQPKSGDTVEFKYNPPLSIGRIYFKSGNPEHPGDRFFNTTVDVQPSVPPKDKTIAYEYDGHGFYTVANFSHESGIAEAMIHESLNLISTVRLKVHYKSENWIILNEILIEPTK</sequence>
<evidence type="ECO:0000313" key="9">
    <source>
        <dbReference type="EMBL" id="CAF3573578.1"/>
    </source>
</evidence>
<dbReference type="PANTHER" id="PTHR12062:SF9">
    <property type="entry name" value="ALPHA-1,3-MANNOSYL-GLYCOPROTEIN 4-BETA-N-ACETYLGLUCOSAMINYLTRANSFERASE A, ISOFORM A"/>
    <property type="match status" value="1"/>
</dbReference>
<keyword evidence="5" id="KW-0472">Membrane</keyword>
<dbReference type="GO" id="GO:0005793">
    <property type="term" value="C:endoplasmic reticulum-Golgi intermediate compartment"/>
    <property type="evidence" value="ECO:0007669"/>
    <property type="project" value="TreeGrafter"/>
</dbReference>
<keyword evidence="10" id="KW-1185">Reference proteome</keyword>
<name>A0A813S026_9BILA</name>
<dbReference type="Pfam" id="PF23524">
    <property type="entry name" value="MGAT4A_C"/>
    <property type="match status" value="1"/>
</dbReference>
<dbReference type="InterPro" id="IPR056576">
    <property type="entry name" value="MGAT4_A/B/C_C"/>
</dbReference>
<feature type="domain" description="MGAT4 A/B/C C-terminal" evidence="7">
    <location>
        <begin position="420"/>
        <end position="551"/>
    </location>
</feature>
<dbReference type="GO" id="GO:0008375">
    <property type="term" value="F:acetylglucosaminyltransferase activity"/>
    <property type="evidence" value="ECO:0007669"/>
    <property type="project" value="TreeGrafter"/>
</dbReference>
<feature type="domain" description="MGAT4 conserved region" evidence="6">
    <location>
        <begin position="155"/>
        <end position="403"/>
    </location>
</feature>
<evidence type="ECO:0008006" key="11">
    <source>
        <dbReference type="Google" id="ProtNLM"/>
    </source>
</evidence>
<evidence type="ECO:0000259" key="6">
    <source>
        <dbReference type="Pfam" id="PF04666"/>
    </source>
</evidence>
<protein>
    <recommendedName>
        <fullName evidence="11">Alpha-1,3-mannosyl-glycoprotein 4-beta-N-acetylglucosaminyltransferase A</fullName>
    </recommendedName>
</protein>
<feature type="transmembrane region" description="Helical" evidence="5">
    <location>
        <begin position="7"/>
        <end position="24"/>
    </location>
</feature>
<dbReference type="OrthoDB" id="2016523at2759"/>
<keyword evidence="5" id="KW-0812">Transmembrane</keyword>
<evidence type="ECO:0000259" key="7">
    <source>
        <dbReference type="Pfam" id="PF23524"/>
    </source>
</evidence>
<gene>
    <name evidence="8" type="ORF">GPM918_LOCUS2919</name>
    <name evidence="9" type="ORF">SRO942_LOCUS2919</name>
</gene>
<dbReference type="EMBL" id="CAJOBC010000339">
    <property type="protein sequence ID" value="CAF3573578.1"/>
    <property type="molecule type" value="Genomic_DNA"/>
</dbReference>
<dbReference type="InterPro" id="IPR006759">
    <property type="entry name" value="Glyco_transf_54"/>
</dbReference>
<evidence type="ECO:0000256" key="4">
    <source>
        <dbReference type="SAM" id="MobiDB-lite"/>
    </source>
</evidence>
<feature type="region of interest" description="Disordered" evidence="4">
    <location>
        <begin position="80"/>
        <end position="99"/>
    </location>
</feature>